<dbReference type="GO" id="GO:0003677">
    <property type="term" value="F:DNA binding"/>
    <property type="evidence" value="ECO:0007669"/>
    <property type="project" value="UniProtKB-KW"/>
</dbReference>
<dbReference type="Pfam" id="PF13411">
    <property type="entry name" value="MerR_1"/>
    <property type="match status" value="1"/>
</dbReference>
<organism evidence="4 5">
    <name type="scientific">Rothia kristinae</name>
    <dbReference type="NCBI Taxonomy" id="37923"/>
    <lineage>
        <taxon>Bacteria</taxon>
        <taxon>Bacillati</taxon>
        <taxon>Actinomycetota</taxon>
        <taxon>Actinomycetes</taxon>
        <taxon>Micrococcales</taxon>
        <taxon>Micrococcaceae</taxon>
        <taxon>Rothia</taxon>
    </lineage>
</organism>
<evidence type="ECO:0000256" key="2">
    <source>
        <dbReference type="SAM" id="MobiDB-lite"/>
    </source>
</evidence>
<accession>A0A199NSA4</accession>
<dbReference type="EMBL" id="LJBJ02000013">
    <property type="protein sequence ID" value="OAX51690.1"/>
    <property type="molecule type" value="Genomic_DNA"/>
</dbReference>
<evidence type="ECO:0000313" key="5">
    <source>
        <dbReference type="Proteomes" id="UP000053171"/>
    </source>
</evidence>
<dbReference type="Gene3D" id="1.10.1660.10">
    <property type="match status" value="1"/>
</dbReference>
<dbReference type="PANTHER" id="PTHR30204:SF89">
    <property type="entry name" value="HTH MERR-TYPE DOMAIN-CONTAINING PROTEIN"/>
    <property type="match status" value="1"/>
</dbReference>
<protein>
    <recommendedName>
        <fullName evidence="3">HTH merR-type domain-containing protein</fullName>
    </recommendedName>
</protein>
<dbReference type="RefSeq" id="WP_055684667.1">
    <property type="nucleotide sequence ID" value="NZ_LJBJ02000013.1"/>
</dbReference>
<feature type="compositionally biased region" description="Low complexity" evidence="2">
    <location>
        <begin position="98"/>
        <end position="116"/>
    </location>
</feature>
<keyword evidence="5" id="KW-1185">Reference proteome</keyword>
<keyword evidence="1" id="KW-0238">DNA-binding</keyword>
<evidence type="ECO:0000256" key="1">
    <source>
        <dbReference type="ARBA" id="ARBA00023125"/>
    </source>
</evidence>
<dbReference type="InterPro" id="IPR047057">
    <property type="entry name" value="MerR_fam"/>
</dbReference>
<sequence length="241" mass="26564">MDAAEDATAPEQVTDKTIGQVLSHLDAEFPGLSASKVRFLEDRGLIFPQRTATGYRKYSAQDIVRLRYILTLQRDRYLPLKVIKEQVDAVERDGGDFALPEAEGPGPAPEVATPTARTAGARTWSMRELSKHTSAPLPLLRELISYGLISEGPEGTFDEHAAQTATLCVRLTSHGLQPRHLRFFRAAADREVGLVEQAVAPLAGRRDEQARERAAATARELSGLCTQLHAELVADRVQRTW</sequence>
<reference evidence="4" key="1">
    <citation type="submission" date="2016-06" db="EMBL/GenBank/DDBJ databases">
        <title>Identification of putative biosynthetic pathways for the production of bioactive secondary metabolites by the marine actinomycete Kocuria kristinae RUTW2-3.</title>
        <authorList>
            <person name="Waterworth S.C."/>
            <person name="Walmsley T.A."/>
            <person name="Matongo T."/>
            <person name="Davies-Coleman M.T."/>
            <person name="Dorrington R.A."/>
        </authorList>
    </citation>
    <scope>NUCLEOTIDE SEQUENCE [LARGE SCALE GENOMIC DNA]</scope>
    <source>
        <strain evidence="4">RUTW2-3</strain>
    </source>
</reference>
<evidence type="ECO:0000259" key="3">
    <source>
        <dbReference type="PROSITE" id="PS50937"/>
    </source>
</evidence>
<dbReference type="SMART" id="SM00422">
    <property type="entry name" value="HTH_MERR"/>
    <property type="match status" value="1"/>
</dbReference>
<dbReference type="InterPro" id="IPR009061">
    <property type="entry name" value="DNA-bd_dom_put_sf"/>
</dbReference>
<dbReference type="CDD" id="cd00592">
    <property type="entry name" value="HTH_MerR-like"/>
    <property type="match status" value="1"/>
</dbReference>
<dbReference type="AlphaFoldDB" id="A0A199NSA4"/>
<feature type="region of interest" description="Disordered" evidence="2">
    <location>
        <begin position="97"/>
        <end position="116"/>
    </location>
</feature>
<dbReference type="PROSITE" id="PS50937">
    <property type="entry name" value="HTH_MERR_2"/>
    <property type="match status" value="1"/>
</dbReference>
<proteinExistence type="predicted"/>
<comment type="caution">
    <text evidence="4">The sequence shown here is derived from an EMBL/GenBank/DDBJ whole genome shotgun (WGS) entry which is preliminary data.</text>
</comment>
<dbReference type="PANTHER" id="PTHR30204">
    <property type="entry name" value="REDOX-CYCLING DRUG-SENSING TRANSCRIPTIONAL ACTIVATOR SOXR"/>
    <property type="match status" value="1"/>
</dbReference>
<dbReference type="GO" id="GO:0003700">
    <property type="term" value="F:DNA-binding transcription factor activity"/>
    <property type="evidence" value="ECO:0007669"/>
    <property type="project" value="InterPro"/>
</dbReference>
<gene>
    <name evidence="4" type="ORF">AN277_0207125</name>
</gene>
<feature type="domain" description="HTH merR-type" evidence="3">
    <location>
        <begin position="27"/>
        <end position="89"/>
    </location>
</feature>
<dbReference type="SUPFAM" id="SSF46955">
    <property type="entry name" value="Putative DNA-binding domain"/>
    <property type="match status" value="1"/>
</dbReference>
<dbReference type="InterPro" id="IPR000551">
    <property type="entry name" value="MerR-type_HTH_dom"/>
</dbReference>
<dbReference type="Proteomes" id="UP000053171">
    <property type="component" value="Unassembled WGS sequence"/>
</dbReference>
<name>A0A199NSA4_9MICC</name>
<evidence type="ECO:0000313" key="4">
    <source>
        <dbReference type="EMBL" id="OAX51690.1"/>
    </source>
</evidence>